<dbReference type="Pfam" id="PF03734">
    <property type="entry name" value="YkuD"/>
    <property type="match status" value="1"/>
</dbReference>
<evidence type="ECO:0000256" key="8">
    <source>
        <dbReference type="SAM" id="SignalP"/>
    </source>
</evidence>
<gene>
    <name evidence="10" type="ORF">RYS15_04275</name>
</gene>
<keyword evidence="8" id="KW-0732">Signal</keyword>
<dbReference type="PROSITE" id="PS52029">
    <property type="entry name" value="LD_TPASE"/>
    <property type="match status" value="1"/>
</dbReference>
<accession>A0ABU3VV66</accession>
<dbReference type="InterPro" id="IPR005490">
    <property type="entry name" value="LD_TPept_cat_dom"/>
</dbReference>
<reference evidence="10 11" key="1">
    <citation type="submission" date="2023-10" db="EMBL/GenBank/DDBJ databases">
        <title>Characteristics and mechanism of a salt-tolerant marine origin heterotrophic nitrifying- aerobic denitrifying bacteria Marinobacter xestospongiae HN1.</title>
        <authorList>
            <person name="Qi R."/>
        </authorList>
    </citation>
    <scope>NUCLEOTIDE SEQUENCE [LARGE SCALE GENOMIC DNA]</scope>
    <source>
        <strain evidence="10 11">HN1</strain>
    </source>
</reference>
<evidence type="ECO:0000256" key="2">
    <source>
        <dbReference type="ARBA" id="ARBA00005992"/>
    </source>
</evidence>
<evidence type="ECO:0000256" key="4">
    <source>
        <dbReference type="ARBA" id="ARBA00022960"/>
    </source>
</evidence>
<protein>
    <submittedName>
        <fullName evidence="10">L,D-transpeptidase family protein</fullName>
    </submittedName>
</protein>
<feature type="active site" description="Nucleophile" evidence="7">
    <location>
        <position position="445"/>
    </location>
</feature>
<organism evidence="10 11">
    <name type="scientific">Marinobacter xestospongiae</name>
    <dbReference type="NCBI Taxonomy" id="994319"/>
    <lineage>
        <taxon>Bacteria</taxon>
        <taxon>Pseudomonadati</taxon>
        <taxon>Pseudomonadota</taxon>
        <taxon>Gammaproteobacteria</taxon>
        <taxon>Pseudomonadales</taxon>
        <taxon>Marinobacteraceae</taxon>
        <taxon>Marinobacter</taxon>
    </lineage>
</organism>
<dbReference type="InterPro" id="IPR045380">
    <property type="entry name" value="LD_TPept_scaffold_dom"/>
</dbReference>
<dbReference type="Proteomes" id="UP001269819">
    <property type="component" value="Unassembled WGS sequence"/>
</dbReference>
<evidence type="ECO:0000313" key="10">
    <source>
        <dbReference type="EMBL" id="MDV2077882.1"/>
    </source>
</evidence>
<dbReference type="InterPro" id="IPR038063">
    <property type="entry name" value="Transpep_catalytic_dom"/>
</dbReference>
<keyword evidence="11" id="KW-1185">Reference proteome</keyword>
<dbReference type="InterPro" id="IPR052905">
    <property type="entry name" value="LD-transpeptidase_YkuD-like"/>
</dbReference>
<name>A0ABU3VV66_9GAMM</name>
<proteinExistence type="inferred from homology"/>
<dbReference type="PANTHER" id="PTHR41533">
    <property type="entry name" value="L,D-TRANSPEPTIDASE HI_1667-RELATED"/>
    <property type="match status" value="1"/>
</dbReference>
<evidence type="ECO:0000256" key="3">
    <source>
        <dbReference type="ARBA" id="ARBA00022679"/>
    </source>
</evidence>
<keyword evidence="6 7" id="KW-0961">Cell wall biogenesis/degradation</keyword>
<evidence type="ECO:0000256" key="1">
    <source>
        <dbReference type="ARBA" id="ARBA00004752"/>
    </source>
</evidence>
<dbReference type="Gene3D" id="1.10.101.10">
    <property type="entry name" value="PGBD-like superfamily/PGBD"/>
    <property type="match status" value="1"/>
</dbReference>
<dbReference type="InterPro" id="IPR036366">
    <property type="entry name" value="PGBDSf"/>
</dbReference>
<feature type="active site" description="Proton donor/acceptor" evidence="7">
    <location>
        <position position="426"/>
    </location>
</feature>
<evidence type="ECO:0000259" key="9">
    <source>
        <dbReference type="PROSITE" id="PS52029"/>
    </source>
</evidence>
<dbReference type="PANTHER" id="PTHR41533:SF2">
    <property type="entry name" value="BLR7131 PROTEIN"/>
    <property type="match status" value="1"/>
</dbReference>
<dbReference type="RefSeq" id="WP_316972748.1">
    <property type="nucleotide sequence ID" value="NZ_JAWIIJ010000002.1"/>
</dbReference>
<dbReference type="SUPFAM" id="SSF141523">
    <property type="entry name" value="L,D-transpeptidase catalytic domain-like"/>
    <property type="match status" value="1"/>
</dbReference>
<evidence type="ECO:0000256" key="6">
    <source>
        <dbReference type="ARBA" id="ARBA00023316"/>
    </source>
</evidence>
<comment type="similarity">
    <text evidence="2">Belongs to the YkuD family.</text>
</comment>
<keyword evidence="5 7" id="KW-0573">Peptidoglycan synthesis</keyword>
<dbReference type="CDD" id="cd16913">
    <property type="entry name" value="YkuD_like"/>
    <property type="match status" value="1"/>
</dbReference>
<evidence type="ECO:0000256" key="7">
    <source>
        <dbReference type="PROSITE-ProRule" id="PRU01373"/>
    </source>
</evidence>
<dbReference type="Pfam" id="PF01471">
    <property type="entry name" value="PG_binding_1"/>
    <property type="match status" value="1"/>
</dbReference>
<feature type="chain" id="PRO_5045450860" evidence="8">
    <location>
        <begin position="29"/>
        <end position="536"/>
    </location>
</feature>
<sequence>MYSFHTKHNITALCTGLLLWLTAPLTQAGFRFDPQDCITLPAPDTALFQATQRFQDQVGNDFWHAPGRLESLIQQLAALSADGLDPQHYHITDLREVLGFRNTWGSLNDCDAELASFAYLSALADLGYGRPADTEADATWYSPQLGDRRSVDNLLALAGGGSQPVSTTFDQTRPALPRYQNLRQAYQHAREALPARWPTLDTGPTLAPGDRTAEVRLLRQRLQAEGYADLTSTTDPDHFDNALAEAVKAFQRRHYLTADGRVGDNTRAQLNVQPQHRLAQIRANLERMRRLAADLEQTMLLVDIAAARIEYYRQGELAWSGRAQVGQPLRETPRLKSLITHVTVNPSWTIPTTIFVEDKLPLIQQDPGYLEDRNIGVFNYRGDRIDAADVDWNNPRGILLRQAPGPGNALGKVVIRFSNPFAVYLHDTPSSWLFNTNSRFYSSGCVRVEDAMSLAETLIGDAPTRYRKQFEELRASGESHNVHLPRSVPVLLAYWTAEADSDGHLMFRPDAYDIDAPLIADDPLLPPAMVSADHTH</sequence>
<comment type="caution">
    <text evidence="10">The sequence shown here is derived from an EMBL/GenBank/DDBJ whole genome shotgun (WGS) entry which is preliminary data.</text>
</comment>
<keyword evidence="3" id="KW-0808">Transferase</keyword>
<dbReference type="InterPro" id="IPR036365">
    <property type="entry name" value="PGBD-like_sf"/>
</dbReference>
<dbReference type="SUPFAM" id="SSF47090">
    <property type="entry name" value="PGBD-like"/>
    <property type="match status" value="1"/>
</dbReference>
<dbReference type="EMBL" id="JAWIIJ010000002">
    <property type="protein sequence ID" value="MDV2077882.1"/>
    <property type="molecule type" value="Genomic_DNA"/>
</dbReference>
<feature type="signal peptide" evidence="8">
    <location>
        <begin position="1"/>
        <end position="28"/>
    </location>
</feature>
<dbReference type="Gene3D" id="2.40.440.10">
    <property type="entry name" value="L,D-transpeptidase catalytic domain-like"/>
    <property type="match status" value="1"/>
</dbReference>
<dbReference type="Pfam" id="PF20142">
    <property type="entry name" value="Scaffold"/>
    <property type="match status" value="1"/>
</dbReference>
<keyword evidence="4 7" id="KW-0133">Cell shape</keyword>
<evidence type="ECO:0000313" key="11">
    <source>
        <dbReference type="Proteomes" id="UP001269819"/>
    </source>
</evidence>
<feature type="domain" description="L,D-TPase catalytic" evidence="9">
    <location>
        <begin position="298"/>
        <end position="466"/>
    </location>
</feature>
<evidence type="ECO:0000256" key="5">
    <source>
        <dbReference type="ARBA" id="ARBA00022984"/>
    </source>
</evidence>
<comment type="pathway">
    <text evidence="1 7">Cell wall biogenesis; peptidoglycan biosynthesis.</text>
</comment>
<dbReference type="InterPro" id="IPR002477">
    <property type="entry name" value="Peptidoglycan-bd-like"/>
</dbReference>